<name>A0A6F8YBW4_9ACTN</name>
<dbReference type="Proteomes" id="UP000503011">
    <property type="component" value="Chromosome"/>
</dbReference>
<gene>
    <name evidence="2" type="ORF">Psuf_008990</name>
</gene>
<dbReference type="PROSITE" id="PS51257">
    <property type="entry name" value="PROKAR_LIPOPROTEIN"/>
    <property type="match status" value="1"/>
</dbReference>
<reference evidence="2 3" key="2">
    <citation type="submission" date="2020-03" db="EMBL/GenBank/DDBJ databases">
        <authorList>
            <person name="Ichikawa N."/>
            <person name="Kimura A."/>
            <person name="Kitahashi Y."/>
            <person name="Uohara A."/>
        </authorList>
    </citation>
    <scope>NUCLEOTIDE SEQUENCE [LARGE SCALE GENOMIC DNA]</scope>
    <source>
        <strain evidence="2 3">NBRC 105367</strain>
    </source>
</reference>
<organism evidence="2 3">
    <name type="scientific">Phytohabitans suffuscus</name>
    <dbReference type="NCBI Taxonomy" id="624315"/>
    <lineage>
        <taxon>Bacteria</taxon>
        <taxon>Bacillati</taxon>
        <taxon>Actinomycetota</taxon>
        <taxon>Actinomycetes</taxon>
        <taxon>Micromonosporales</taxon>
        <taxon>Micromonosporaceae</taxon>
    </lineage>
</organism>
<dbReference type="RefSeq" id="WP_173154068.1">
    <property type="nucleotide sequence ID" value="NZ_AP022871.1"/>
</dbReference>
<dbReference type="AlphaFoldDB" id="A0A6F8YBW4"/>
<feature type="signal peptide" evidence="1">
    <location>
        <begin position="1"/>
        <end position="19"/>
    </location>
</feature>
<accession>A0A6F8YBW4</accession>
<feature type="chain" id="PRO_5026124478" evidence="1">
    <location>
        <begin position="20"/>
        <end position="284"/>
    </location>
</feature>
<keyword evidence="1" id="KW-0732">Signal</keyword>
<keyword evidence="3" id="KW-1185">Reference proteome</keyword>
<evidence type="ECO:0000256" key="1">
    <source>
        <dbReference type="SAM" id="SignalP"/>
    </source>
</evidence>
<evidence type="ECO:0000313" key="2">
    <source>
        <dbReference type="EMBL" id="BCB83586.1"/>
    </source>
</evidence>
<dbReference type="KEGG" id="psuu:Psuf_008990"/>
<evidence type="ECO:0000313" key="3">
    <source>
        <dbReference type="Proteomes" id="UP000503011"/>
    </source>
</evidence>
<dbReference type="InterPro" id="IPR036514">
    <property type="entry name" value="SGNH_hydro_sf"/>
</dbReference>
<dbReference type="InterPro" id="IPR038885">
    <property type="entry name" value="PLB1"/>
</dbReference>
<reference evidence="2 3" key="1">
    <citation type="submission" date="2020-03" db="EMBL/GenBank/DDBJ databases">
        <title>Whole genome shotgun sequence of Phytohabitans suffuscus NBRC 105367.</title>
        <authorList>
            <person name="Komaki H."/>
            <person name="Tamura T."/>
        </authorList>
    </citation>
    <scope>NUCLEOTIDE SEQUENCE [LARGE SCALE GENOMIC DNA]</scope>
    <source>
        <strain evidence="2 3">NBRC 105367</strain>
    </source>
</reference>
<proteinExistence type="predicted"/>
<dbReference type="Pfam" id="PF00657">
    <property type="entry name" value="Lipase_GDSL"/>
    <property type="match status" value="1"/>
</dbReference>
<dbReference type="PANTHER" id="PTHR21325">
    <property type="entry name" value="PHOSPHOLIPASE B, PLB1"/>
    <property type="match status" value="1"/>
</dbReference>
<sequence length="284" mass="30444">MRRRWTTILLALAAVLALACEEGSAGGRPGASSPPHGISDLPSSMAALGDSITAGLGACITFHRCGRQSWSTGGSGLVNSHYRRLRADNKAIKDQTHNFAEPGARVADLPGQAEKAVEANVEYVTILIGANDACRGSVGEMTPVANFRNDLDLALGNLKNGLPKSIVLVVSIPDLNRLWEIGHKEIRAVRAWSRGTCPSLLANPTSTAEADVARRAAVAERVDAYNAQLAAACRAYGRQCVYDGGAAHRVRFNLDMINRVDWFHPDSDGQDKLAEVTYPRRFAA</sequence>
<dbReference type="SUPFAM" id="SSF52266">
    <property type="entry name" value="SGNH hydrolase"/>
    <property type="match status" value="1"/>
</dbReference>
<dbReference type="EMBL" id="AP022871">
    <property type="protein sequence ID" value="BCB83586.1"/>
    <property type="molecule type" value="Genomic_DNA"/>
</dbReference>
<dbReference type="Gene3D" id="3.40.50.1110">
    <property type="entry name" value="SGNH hydrolase"/>
    <property type="match status" value="1"/>
</dbReference>
<dbReference type="GO" id="GO:0004620">
    <property type="term" value="F:phospholipase activity"/>
    <property type="evidence" value="ECO:0007669"/>
    <property type="project" value="InterPro"/>
</dbReference>
<keyword evidence="2" id="KW-0449">Lipoprotein</keyword>
<dbReference type="PANTHER" id="PTHR21325:SF31">
    <property type="entry name" value="GH22081P-RELATED"/>
    <property type="match status" value="1"/>
</dbReference>
<dbReference type="InterPro" id="IPR001087">
    <property type="entry name" value="GDSL"/>
</dbReference>
<protein>
    <submittedName>
        <fullName evidence="2">Lipoprotein</fullName>
    </submittedName>
</protein>